<dbReference type="Proteomes" id="UP000824120">
    <property type="component" value="Chromosome 7"/>
</dbReference>
<name>A0A9J5Y745_SOLCO</name>
<sequence>MAYALALVMMNMVVLVKSFVLYLHVDDDKILNQYGTHWVALWRRCRETLMSSFYRIKSFIIGNLLHQVRDVLVRLHRAVKEKRTDLIANFTNQFPPIQEGFDFEFWIYRSPLSLVSGTSNES</sequence>
<evidence type="ECO:0000313" key="3">
    <source>
        <dbReference type="Proteomes" id="UP000824120"/>
    </source>
</evidence>
<feature type="chain" id="PRO_5039953894" evidence="1">
    <location>
        <begin position="19"/>
        <end position="122"/>
    </location>
</feature>
<feature type="signal peptide" evidence="1">
    <location>
        <begin position="1"/>
        <end position="18"/>
    </location>
</feature>
<proteinExistence type="predicted"/>
<gene>
    <name evidence="2" type="ORF">H5410_036632</name>
</gene>
<protein>
    <submittedName>
        <fullName evidence="2">Uncharacterized protein</fullName>
    </submittedName>
</protein>
<dbReference type="AlphaFoldDB" id="A0A9J5Y745"/>
<comment type="caution">
    <text evidence="2">The sequence shown here is derived from an EMBL/GenBank/DDBJ whole genome shotgun (WGS) entry which is preliminary data.</text>
</comment>
<dbReference type="EMBL" id="JACXVP010000007">
    <property type="protein sequence ID" value="KAG5595400.1"/>
    <property type="molecule type" value="Genomic_DNA"/>
</dbReference>
<evidence type="ECO:0000256" key="1">
    <source>
        <dbReference type="SAM" id="SignalP"/>
    </source>
</evidence>
<reference evidence="2 3" key="1">
    <citation type="submission" date="2020-09" db="EMBL/GenBank/DDBJ databases">
        <title>De no assembly of potato wild relative species, Solanum commersonii.</title>
        <authorList>
            <person name="Cho K."/>
        </authorList>
    </citation>
    <scope>NUCLEOTIDE SEQUENCE [LARGE SCALE GENOMIC DNA]</scope>
    <source>
        <strain evidence="2">LZ3.2</strain>
        <tissue evidence="2">Leaf</tissue>
    </source>
</reference>
<keyword evidence="3" id="KW-1185">Reference proteome</keyword>
<organism evidence="2 3">
    <name type="scientific">Solanum commersonii</name>
    <name type="common">Commerson's wild potato</name>
    <name type="synonym">Commerson's nightshade</name>
    <dbReference type="NCBI Taxonomy" id="4109"/>
    <lineage>
        <taxon>Eukaryota</taxon>
        <taxon>Viridiplantae</taxon>
        <taxon>Streptophyta</taxon>
        <taxon>Embryophyta</taxon>
        <taxon>Tracheophyta</taxon>
        <taxon>Spermatophyta</taxon>
        <taxon>Magnoliopsida</taxon>
        <taxon>eudicotyledons</taxon>
        <taxon>Gunneridae</taxon>
        <taxon>Pentapetalae</taxon>
        <taxon>asterids</taxon>
        <taxon>lamiids</taxon>
        <taxon>Solanales</taxon>
        <taxon>Solanaceae</taxon>
        <taxon>Solanoideae</taxon>
        <taxon>Solaneae</taxon>
        <taxon>Solanum</taxon>
    </lineage>
</organism>
<accession>A0A9J5Y745</accession>
<evidence type="ECO:0000313" key="2">
    <source>
        <dbReference type="EMBL" id="KAG5595400.1"/>
    </source>
</evidence>
<keyword evidence="1" id="KW-0732">Signal</keyword>